<dbReference type="Pfam" id="PF13715">
    <property type="entry name" value="CarbopepD_reg_2"/>
    <property type="match status" value="1"/>
</dbReference>
<gene>
    <name evidence="10" type="ORF">JCM21142_41683</name>
</gene>
<feature type="signal peptide" evidence="8">
    <location>
        <begin position="1"/>
        <end position="24"/>
    </location>
</feature>
<dbReference type="OrthoDB" id="9768177at2"/>
<dbReference type="Gene3D" id="2.40.170.20">
    <property type="entry name" value="TonB-dependent receptor, beta-barrel domain"/>
    <property type="match status" value="1"/>
</dbReference>
<dbReference type="InterPro" id="IPR023997">
    <property type="entry name" value="TonB-dep_OMP_SusC/RagA_CS"/>
</dbReference>
<feature type="chain" id="PRO_5004904471" evidence="8">
    <location>
        <begin position="25"/>
        <end position="1006"/>
    </location>
</feature>
<evidence type="ECO:0000256" key="6">
    <source>
        <dbReference type="ARBA" id="ARBA00023237"/>
    </source>
</evidence>
<dbReference type="NCBIfam" id="TIGR04056">
    <property type="entry name" value="OMP_RagA_SusC"/>
    <property type="match status" value="1"/>
</dbReference>
<evidence type="ECO:0000313" key="10">
    <source>
        <dbReference type="EMBL" id="GAF03029.1"/>
    </source>
</evidence>
<evidence type="ECO:0000256" key="3">
    <source>
        <dbReference type="ARBA" id="ARBA00022452"/>
    </source>
</evidence>
<accession>W7YKY9</accession>
<name>W7YKY9_9BACT</name>
<keyword evidence="8" id="KW-0732">Signal</keyword>
<dbReference type="InterPro" id="IPR036942">
    <property type="entry name" value="Beta-barrel_TonB_sf"/>
</dbReference>
<dbReference type="Pfam" id="PF07715">
    <property type="entry name" value="Plug"/>
    <property type="match status" value="1"/>
</dbReference>
<dbReference type="InterPro" id="IPR039426">
    <property type="entry name" value="TonB-dep_rcpt-like"/>
</dbReference>
<dbReference type="EMBL" id="BAMD01000017">
    <property type="protein sequence ID" value="GAF03029.1"/>
    <property type="molecule type" value="Genomic_DNA"/>
</dbReference>
<keyword evidence="6 7" id="KW-0998">Cell outer membrane</keyword>
<sequence>MKQFKFKCLLFFSLTFFAGLNAFAQHRTIKGKVISKDGGEELVGVNVIVKDLYRGSITDIKGNYTVKIPNDPNVTLVFTFIGMKTQEVLVGDKTTIDIVLLPENNVLGEALVVGYGSVKSRESLVGSVVQVKSAELLKYSNALSVDQMLEGQVAGVYLESEDGNPTTPVKVRIRGNNSLPDLGTNITASSEPLYILDGVPLIDALNPNIDQVSGATADEQIKINPMALVNPEDIESVSILKDASAAAIYGANAANGVIIITTKKGVKGKTRVSLSHKTLISNPINKVQYLNTDQFVELSTEFYRNSGYNDEDIADLVGRTDVYTDWGELSLQNAMSHHTNVSLSGGSDKTTYRLSFGYKDNETTSKGNDSEAITSRLSLNTELVKGVRLSYNGGISTFKSDKYAGFATYAFKPNIPVYDDEGNYTKMDSYANPLADLEQNINQSEKFYTNNSLKLDVNITKNFKSSSLFGIDYTNTKQFTFYSKENGKGADDGGYLKEKRSVDNNWVSYSQFEYKGAYKKHNLGATAGIQLKHDESNSTTADENNLITEKILLLGQSKEDADSEVKSSESENAMRSYYGRLNYDFGKKYFMSINYRADASSYFGGDQQVENFASIGGAWIISKENFWVENELISFLKLKTSYGKLGNAKVGTYSAKGLYSYNTSSNYNGKLVATPYSAPNEALGWQTSYKLNLGLTAKLLGRFNLGIEYYNNKTKDGILSLHVPPETGWNSISVNTADFTNYGVEFTLDANNIKLGEIKWKPNFNIGFNRNRLDRLTSYAERLTTGQFSGAGLRVGESTSLVYGYKYAGVNPDNGNPIWYMQDGTVTEDYSTLKSDTNERVVIGKSNPDFNGGFSNSFSYKGFNFNFMIAYEYGAEKFISYAARDMEKVKTLYLYNKSVNLMDRWQEPGDITDIPRLAQDIPYVFNSSRYLYDQSNVSLRSISLNYNLSRELCKSIKLANASIGISISNVYTWYKEGTQADRNGMAEYRYTFPQSRTFAFQLKLGI</sequence>
<comment type="subcellular location">
    <subcellularLocation>
        <location evidence="1 7">Cell outer membrane</location>
        <topology evidence="1 7">Multi-pass membrane protein</topology>
    </subcellularLocation>
</comment>
<dbReference type="InterPro" id="IPR012910">
    <property type="entry name" value="Plug_dom"/>
</dbReference>
<comment type="similarity">
    <text evidence="7">Belongs to the TonB-dependent receptor family.</text>
</comment>
<evidence type="ECO:0000256" key="7">
    <source>
        <dbReference type="PROSITE-ProRule" id="PRU01360"/>
    </source>
</evidence>
<dbReference type="InterPro" id="IPR023996">
    <property type="entry name" value="TonB-dep_OMP_SusC/RagA"/>
</dbReference>
<dbReference type="InterPro" id="IPR008969">
    <property type="entry name" value="CarboxyPept-like_regulatory"/>
</dbReference>
<keyword evidence="11" id="KW-1185">Reference proteome</keyword>
<evidence type="ECO:0000256" key="2">
    <source>
        <dbReference type="ARBA" id="ARBA00022448"/>
    </source>
</evidence>
<dbReference type="PROSITE" id="PS52016">
    <property type="entry name" value="TONB_DEPENDENT_REC_3"/>
    <property type="match status" value="1"/>
</dbReference>
<dbReference type="STRING" id="869213.GCA_000517085_00058"/>
<evidence type="ECO:0000256" key="8">
    <source>
        <dbReference type="SAM" id="SignalP"/>
    </source>
</evidence>
<dbReference type="AlphaFoldDB" id="W7YKY9"/>
<evidence type="ECO:0000256" key="4">
    <source>
        <dbReference type="ARBA" id="ARBA00022692"/>
    </source>
</evidence>
<dbReference type="SUPFAM" id="SSF49464">
    <property type="entry name" value="Carboxypeptidase regulatory domain-like"/>
    <property type="match status" value="1"/>
</dbReference>
<dbReference type="InterPro" id="IPR037066">
    <property type="entry name" value="Plug_dom_sf"/>
</dbReference>
<proteinExistence type="inferred from homology"/>
<keyword evidence="3 7" id="KW-1134">Transmembrane beta strand</keyword>
<keyword evidence="5 7" id="KW-0472">Membrane</keyword>
<dbReference type="RefSeq" id="WP_027470172.1">
    <property type="nucleotide sequence ID" value="NZ_BAMD01000017.1"/>
</dbReference>
<dbReference type="SUPFAM" id="SSF56935">
    <property type="entry name" value="Porins"/>
    <property type="match status" value="1"/>
</dbReference>
<keyword evidence="2 7" id="KW-0813">Transport</keyword>
<evidence type="ECO:0000313" key="11">
    <source>
        <dbReference type="Proteomes" id="UP000019402"/>
    </source>
</evidence>
<dbReference type="eggNOG" id="COG4771">
    <property type="taxonomic scope" value="Bacteria"/>
</dbReference>
<keyword evidence="4 7" id="KW-0812">Transmembrane</keyword>
<dbReference type="Gene3D" id="2.60.40.1120">
    <property type="entry name" value="Carboxypeptidase-like, regulatory domain"/>
    <property type="match status" value="1"/>
</dbReference>
<dbReference type="NCBIfam" id="TIGR04057">
    <property type="entry name" value="SusC_RagA_signa"/>
    <property type="match status" value="1"/>
</dbReference>
<reference evidence="10 11" key="1">
    <citation type="journal article" date="2014" name="Genome Announc.">
        <title>Draft Genome Sequence of Cytophaga fermentans JCM 21142T, a Facultative Anaerobe Isolated from Marine Mud.</title>
        <authorList>
            <person name="Starns D."/>
            <person name="Oshima K."/>
            <person name="Suda W."/>
            <person name="Iino T."/>
            <person name="Yuki M."/>
            <person name="Inoue J."/>
            <person name="Kitamura K."/>
            <person name="Iida T."/>
            <person name="Darby A."/>
            <person name="Hattori M."/>
            <person name="Ohkuma M."/>
        </authorList>
    </citation>
    <scope>NUCLEOTIDE SEQUENCE [LARGE SCALE GENOMIC DNA]</scope>
    <source>
        <strain evidence="10 11">JCM 21142</strain>
    </source>
</reference>
<evidence type="ECO:0000256" key="5">
    <source>
        <dbReference type="ARBA" id="ARBA00023136"/>
    </source>
</evidence>
<dbReference type="GO" id="GO:0009279">
    <property type="term" value="C:cell outer membrane"/>
    <property type="evidence" value="ECO:0007669"/>
    <property type="project" value="UniProtKB-SubCell"/>
</dbReference>
<dbReference type="Gene3D" id="2.170.130.10">
    <property type="entry name" value="TonB-dependent receptor, plug domain"/>
    <property type="match status" value="1"/>
</dbReference>
<comment type="caution">
    <text evidence="10">The sequence shown here is derived from an EMBL/GenBank/DDBJ whole genome shotgun (WGS) entry which is preliminary data.</text>
</comment>
<protein>
    <submittedName>
        <fullName evidence="10">TonB-linked outer membrane protein, SusC/RagA family</fullName>
    </submittedName>
</protein>
<dbReference type="Proteomes" id="UP000019402">
    <property type="component" value="Unassembled WGS sequence"/>
</dbReference>
<evidence type="ECO:0000256" key="1">
    <source>
        <dbReference type="ARBA" id="ARBA00004571"/>
    </source>
</evidence>
<feature type="domain" description="TonB-dependent receptor plug" evidence="9">
    <location>
        <begin position="127"/>
        <end position="257"/>
    </location>
</feature>
<organism evidence="10 11">
    <name type="scientific">Saccharicrinis fermentans DSM 9555 = JCM 21142</name>
    <dbReference type="NCBI Taxonomy" id="869213"/>
    <lineage>
        <taxon>Bacteria</taxon>
        <taxon>Pseudomonadati</taxon>
        <taxon>Bacteroidota</taxon>
        <taxon>Bacteroidia</taxon>
        <taxon>Marinilabiliales</taxon>
        <taxon>Marinilabiliaceae</taxon>
        <taxon>Saccharicrinis</taxon>
    </lineage>
</organism>
<evidence type="ECO:0000259" key="9">
    <source>
        <dbReference type="Pfam" id="PF07715"/>
    </source>
</evidence>